<dbReference type="OrthoDB" id="4847749at2759"/>
<keyword evidence="1" id="KW-1133">Transmembrane helix</keyword>
<dbReference type="Proteomes" id="UP000070700">
    <property type="component" value="Unassembled WGS sequence"/>
</dbReference>
<dbReference type="KEGG" id="psco:LY89DRAFT_595113"/>
<dbReference type="InParanoid" id="A0A194WSY3"/>
<proteinExistence type="predicted"/>
<protein>
    <submittedName>
        <fullName evidence="2">Uncharacterized protein</fullName>
    </submittedName>
</protein>
<dbReference type="RefSeq" id="XP_018065418.1">
    <property type="nucleotide sequence ID" value="XM_018209842.1"/>
</dbReference>
<keyword evidence="3" id="KW-1185">Reference proteome</keyword>
<sequence length="174" mass="19418">MILFETSTSVFELLWDIALTLFILRIAFVYFLLTFLSGLFLAYFRFSTLQPINHLTVPQAELVTMPFWLLLITLWARWTIVAYEVPRVRGFRIAIGGVALGFLVIAELAGGIVLYERGVTKWVWETDPLAAGMGCLVLGLFGLMPALLMVFEGETDEMGETSHGHEKKSVAAAV</sequence>
<dbReference type="GeneID" id="28819568"/>
<gene>
    <name evidence="2" type="ORF">LY89DRAFT_595113</name>
</gene>
<name>A0A194WSY3_MOLSC</name>
<reference evidence="2 3" key="1">
    <citation type="submission" date="2015-10" db="EMBL/GenBank/DDBJ databases">
        <title>Full genome of DAOMC 229536 Phialocephala scopiformis, a fungal endophyte of spruce producing the potent anti-insectan compound rugulosin.</title>
        <authorList>
            <consortium name="DOE Joint Genome Institute"/>
            <person name="Walker A.K."/>
            <person name="Frasz S.L."/>
            <person name="Seifert K.A."/>
            <person name="Miller J.D."/>
            <person name="Mondo S.J."/>
            <person name="Labutti K."/>
            <person name="Lipzen A."/>
            <person name="Dockter R."/>
            <person name="Kennedy M."/>
            <person name="Grigoriev I.V."/>
            <person name="Spatafora J.W."/>
        </authorList>
    </citation>
    <scope>NUCLEOTIDE SEQUENCE [LARGE SCALE GENOMIC DNA]</scope>
    <source>
        <strain evidence="2 3">CBS 120377</strain>
    </source>
</reference>
<feature type="transmembrane region" description="Helical" evidence="1">
    <location>
        <begin position="130"/>
        <end position="151"/>
    </location>
</feature>
<evidence type="ECO:0000313" key="3">
    <source>
        <dbReference type="Proteomes" id="UP000070700"/>
    </source>
</evidence>
<feature type="transmembrane region" description="Helical" evidence="1">
    <location>
        <begin position="21"/>
        <end position="43"/>
    </location>
</feature>
<dbReference type="AlphaFoldDB" id="A0A194WSY3"/>
<dbReference type="EMBL" id="KQ947427">
    <property type="protein sequence ID" value="KUJ11063.1"/>
    <property type="molecule type" value="Genomic_DNA"/>
</dbReference>
<evidence type="ECO:0000313" key="2">
    <source>
        <dbReference type="EMBL" id="KUJ11063.1"/>
    </source>
</evidence>
<keyword evidence="1" id="KW-0472">Membrane</keyword>
<evidence type="ECO:0000256" key="1">
    <source>
        <dbReference type="SAM" id="Phobius"/>
    </source>
</evidence>
<accession>A0A194WSY3</accession>
<feature type="transmembrane region" description="Helical" evidence="1">
    <location>
        <begin position="93"/>
        <end position="115"/>
    </location>
</feature>
<feature type="transmembrane region" description="Helical" evidence="1">
    <location>
        <begin position="63"/>
        <end position="81"/>
    </location>
</feature>
<organism evidence="2 3">
    <name type="scientific">Mollisia scopiformis</name>
    <name type="common">Conifer needle endophyte fungus</name>
    <name type="synonym">Phialocephala scopiformis</name>
    <dbReference type="NCBI Taxonomy" id="149040"/>
    <lineage>
        <taxon>Eukaryota</taxon>
        <taxon>Fungi</taxon>
        <taxon>Dikarya</taxon>
        <taxon>Ascomycota</taxon>
        <taxon>Pezizomycotina</taxon>
        <taxon>Leotiomycetes</taxon>
        <taxon>Helotiales</taxon>
        <taxon>Mollisiaceae</taxon>
        <taxon>Mollisia</taxon>
    </lineage>
</organism>
<keyword evidence="1" id="KW-0812">Transmembrane</keyword>